<dbReference type="Proteomes" id="UP001595990">
    <property type="component" value="Unassembled WGS sequence"/>
</dbReference>
<name>A0ABV9BUL5_9ACTN</name>
<sequence length="295" mass="32920">MRRLEHTLAAVRDELGCDHHAPFAALYVRVQESLQHVLRDRPTFFTEPTWAARDLNAAFVSRYLDAYRSDRNGQPVPRAWSIAFTVARTGQTNAAQDALLGANAHIQRDMSYVLAELGLVAPNGISRKADFDRAQAVLDRAYEPAVQDLTRHYDPLLAAADARWNPVANLTAHELLVLWRHNAWHYAERLTAATTPEEFRRVSAAIEDNSATWDPCWPPYRYRATASYGTATAAAVGPGRRCPRRGPGRHRSCPRRWHQAASCGETERHASPAAGQATGFSSGADARARRGRRIY</sequence>
<feature type="region of interest" description="Disordered" evidence="1">
    <location>
        <begin position="237"/>
        <end position="256"/>
    </location>
</feature>
<comment type="caution">
    <text evidence="2">The sequence shown here is derived from an EMBL/GenBank/DDBJ whole genome shotgun (WGS) entry which is preliminary data.</text>
</comment>
<proteinExistence type="predicted"/>
<dbReference type="Pfam" id="PF19458">
    <property type="entry name" value="DUF5995"/>
    <property type="match status" value="1"/>
</dbReference>
<organism evidence="2 3">
    <name type="scientific">Streptomyces ehimensis</name>
    <dbReference type="NCBI Taxonomy" id="68195"/>
    <lineage>
        <taxon>Bacteria</taxon>
        <taxon>Bacillati</taxon>
        <taxon>Actinomycetota</taxon>
        <taxon>Actinomycetes</taxon>
        <taxon>Kitasatosporales</taxon>
        <taxon>Streptomycetaceae</taxon>
        <taxon>Streptomyces</taxon>
    </lineage>
</organism>
<dbReference type="RefSeq" id="WP_417924275.1">
    <property type="nucleotide sequence ID" value="NZ_JBHSFS010000026.1"/>
</dbReference>
<evidence type="ECO:0000313" key="3">
    <source>
        <dbReference type="Proteomes" id="UP001595990"/>
    </source>
</evidence>
<feature type="compositionally biased region" description="Basic residues" evidence="1">
    <location>
        <begin position="241"/>
        <end position="256"/>
    </location>
</feature>
<keyword evidence="3" id="KW-1185">Reference proteome</keyword>
<feature type="region of interest" description="Disordered" evidence="1">
    <location>
        <begin position="264"/>
        <end position="295"/>
    </location>
</feature>
<protein>
    <submittedName>
        <fullName evidence="2">DUF5995 family protein</fullName>
    </submittedName>
</protein>
<accession>A0ABV9BUL5</accession>
<evidence type="ECO:0000313" key="2">
    <source>
        <dbReference type="EMBL" id="MFC4517825.1"/>
    </source>
</evidence>
<reference evidence="3" key="1">
    <citation type="journal article" date="2019" name="Int. J. Syst. Evol. Microbiol.">
        <title>The Global Catalogue of Microorganisms (GCM) 10K type strain sequencing project: providing services to taxonomists for standard genome sequencing and annotation.</title>
        <authorList>
            <consortium name="The Broad Institute Genomics Platform"/>
            <consortium name="The Broad Institute Genome Sequencing Center for Infectious Disease"/>
            <person name="Wu L."/>
            <person name="Ma J."/>
        </authorList>
    </citation>
    <scope>NUCLEOTIDE SEQUENCE [LARGE SCALE GENOMIC DNA]</scope>
    <source>
        <strain evidence="3">CECT 8064</strain>
    </source>
</reference>
<evidence type="ECO:0000256" key="1">
    <source>
        <dbReference type="SAM" id="MobiDB-lite"/>
    </source>
</evidence>
<dbReference type="InterPro" id="IPR046037">
    <property type="entry name" value="DUF5995"/>
</dbReference>
<gene>
    <name evidence="2" type="ORF">ACFPEN_33605</name>
</gene>
<dbReference type="EMBL" id="JBHSFS010000026">
    <property type="protein sequence ID" value="MFC4517825.1"/>
    <property type="molecule type" value="Genomic_DNA"/>
</dbReference>